<evidence type="ECO:0000256" key="1">
    <source>
        <dbReference type="ARBA" id="ARBA00004442"/>
    </source>
</evidence>
<comment type="similarity">
    <text evidence="2">Belongs to the outer membrane factor (OMF) (TC 1.B.17) family.</text>
</comment>
<evidence type="ECO:0000313" key="10">
    <source>
        <dbReference type="Proteomes" id="UP000490535"/>
    </source>
</evidence>
<keyword evidence="6" id="KW-0472">Membrane</keyword>
<dbReference type="PANTHER" id="PTHR30026:SF5">
    <property type="entry name" value="ABC-TYPE EFFLUX SYSTEM SECRETIN COMPONENT"/>
    <property type="match status" value="1"/>
</dbReference>
<evidence type="ECO:0000256" key="3">
    <source>
        <dbReference type="ARBA" id="ARBA00022448"/>
    </source>
</evidence>
<accession>A0A833UTP2</accession>
<evidence type="ECO:0000256" key="8">
    <source>
        <dbReference type="SAM" id="Coils"/>
    </source>
</evidence>
<dbReference type="EMBL" id="WNDP01000074">
    <property type="protein sequence ID" value="KAF1023750.1"/>
    <property type="molecule type" value="Genomic_DNA"/>
</dbReference>
<dbReference type="Proteomes" id="UP000490535">
    <property type="component" value="Unassembled WGS sequence"/>
</dbReference>
<keyword evidence="8" id="KW-0175">Coiled coil</keyword>
<dbReference type="PANTHER" id="PTHR30026">
    <property type="entry name" value="OUTER MEMBRANE PROTEIN TOLC"/>
    <property type="match status" value="1"/>
</dbReference>
<comment type="subcellular location">
    <subcellularLocation>
        <location evidence="1">Cell outer membrane</location>
    </subcellularLocation>
</comment>
<dbReference type="GO" id="GO:1990281">
    <property type="term" value="C:efflux pump complex"/>
    <property type="evidence" value="ECO:0007669"/>
    <property type="project" value="TreeGrafter"/>
</dbReference>
<sequence length="505" mass="57287">MQKIMLIKSQHLKNRKALSKTLQLSTFGYVFYSLILGQMSFAENLSYSQAEQYLLENSYKTQTSDALNQASKLQAEAVKNIGLPRVDLNVRAYKFHTETDLPLNGVKNNLEQTLSQGVNERVDQWQSEQNIPSTITDPLKQGLTQGIHSGIGLIPDTANVVLEDEVVRPTVSVMMPIYTGGVTSSTKQIANLKAERSQLDAKQQQDTQRFEVIQAYFNVQLQQQLVDASRFNLKAMQQHYDNALKLEKQGFVSKGQRMQFEVARNNALRTEQNATANLQSSQFQLKNLLNKSSIDQLTTPLFVNRQQSQPLNQLLDSYPETSSLVRKMQMDTQLANQNVKIQSATKKPTLFAFGEYSLDHNQNWIVGVAARYNLFSGIDKNKNVQAAELQRYATELITARTQQEIENIIYKSYNELNTVQQSNQLLQQNEQAALENLRIQQLSFKEDMGTASQVIDAQNQLSVLKTEKALNAYKYIMSLATLLQSHGSISQFKDYVNQTNTDFIR</sequence>
<evidence type="ECO:0000256" key="6">
    <source>
        <dbReference type="ARBA" id="ARBA00023136"/>
    </source>
</evidence>
<dbReference type="GO" id="GO:0009279">
    <property type="term" value="C:cell outer membrane"/>
    <property type="evidence" value="ECO:0007669"/>
    <property type="project" value="UniProtKB-SubCell"/>
</dbReference>
<dbReference type="GO" id="GO:0015288">
    <property type="term" value="F:porin activity"/>
    <property type="evidence" value="ECO:0007669"/>
    <property type="project" value="TreeGrafter"/>
</dbReference>
<reference evidence="10" key="1">
    <citation type="journal article" date="2020" name="MBio">
        <title>Horizontal gene transfer to a defensive symbiont with a reduced genome amongst a multipartite beetle microbiome.</title>
        <authorList>
            <person name="Waterworth S.C."/>
            <person name="Florez L.V."/>
            <person name="Rees E.R."/>
            <person name="Hertweck C."/>
            <person name="Kaltenpoth M."/>
            <person name="Kwan J.C."/>
        </authorList>
    </citation>
    <scope>NUCLEOTIDE SEQUENCE [LARGE SCALE GENOMIC DNA]</scope>
</reference>
<gene>
    <name evidence="9" type="ORF">GAK29_02865</name>
</gene>
<dbReference type="SUPFAM" id="SSF56954">
    <property type="entry name" value="Outer membrane efflux proteins (OEP)"/>
    <property type="match status" value="1"/>
</dbReference>
<evidence type="ECO:0000256" key="7">
    <source>
        <dbReference type="ARBA" id="ARBA00023237"/>
    </source>
</evidence>
<evidence type="ECO:0000256" key="5">
    <source>
        <dbReference type="ARBA" id="ARBA00022692"/>
    </source>
</evidence>
<keyword evidence="3" id="KW-0813">Transport</keyword>
<dbReference type="AlphaFoldDB" id="A0A833UTP2"/>
<dbReference type="GO" id="GO:0015562">
    <property type="term" value="F:efflux transmembrane transporter activity"/>
    <property type="evidence" value="ECO:0007669"/>
    <property type="project" value="InterPro"/>
</dbReference>
<keyword evidence="4" id="KW-1134">Transmembrane beta strand</keyword>
<organism evidence="9 10">
    <name type="scientific">Acinetobacter bereziniae</name>
    <name type="common">Acinetobacter genomosp. 10</name>
    <dbReference type="NCBI Taxonomy" id="106648"/>
    <lineage>
        <taxon>Bacteria</taxon>
        <taxon>Pseudomonadati</taxon>
        <taxon>Pseudomonadota</taxon>
        <taxon>Gammaproteobacteria</taxon>
        <taxon>Moraxellales</taxon>
        <taxon>Moraxellaceae</taxon>
        <taxon>Acinetobacter</taxon>
    </lineage>
</organism>
<feature type="coiled-coil region" evidence="8">
    <location>
        <begin position="182"/>
        <end position="209"/>
    </location>
</feature>
<keyword evidence="5" id="KW-0812">Transmembrane</keyword>
<dbReference type="Pfam" id="PF02321">
    <property type="entry name" value="OEP"/>
    <property type="match status" value="1"/>
</dbReference>
<protein>
    <recommendedName>
        <fullName evidence="11">TolC family protein</fullName>
    </recommendedName>
</protein>
<dbReference type="InterPro" id="IPR003423">
    <property type="entry name" value="OMP_efflux"/>
</dbReference>
<keyword evidence="7" id="KW-0998">Cell outer membrane</keyword>
<comment type="caution">
    <text evidence="9">The sequence shown here is derived from an EMBL/GenBank/DDBJ whole genome shotgun (WGS) entry which is preliminary data.</text>
</comment>
<evidence type="ECO:0000256" key="2">
    <source>
        <dbReference type="ARBA" id="ARBA00007613"/>
    </source>
</evidence>
<evidence type="ECO:0000313" key="9">
    <source>
        <dbReference type="EMBL" id="KAF1023750.1"/>
    </source>
</evidence>
<dbReference type="Gene3D" id="1.20.1600.10">
    <property type="entry name" value="Outer membrane efflux proteins (OEP)"/>
    <property type="match status" value="1"/>
</dbReference>
<proteinExistence type="inferred from homology"/>
<evidence type="ECO:0008006" key="11">
    <source>
        <dbReference type="Google" id="ProtNLM"/>
    </source>
</evidence>
<dbReference type="InterPro" id="IPR051906">
    <property type="entry name" value="TolC-like"/>
</dbReference>
<name>A0A833UTP2_ACIBZ</name>
<evidence type="ECO:0000256" key="4">
    <source>
        <dbReference type="ARBA" id="ARBA00022452"/>
    </source>
</evidence>